<accession>V5YN87</accession>
<reference evidence="2" key="1">
    <citation type="journal article" date="2014" name="Microbiology">
        <title>A 2,4-dichlorophenoxyacetic acid degradation plasmid pM7012 discloses distribution of an unclassified megaplasmid group across bacterial species.</title>
        <authorList>
            <person name="Sakai Y."/>
            <person name="Ogawa N."/>
            <person name="Shimomura Y."/>
            <person name="Fujii T."/>
        </authorList>
    </citation>
    <scope>NUCLEOTIDE SEQUENCE</scope>
    <source>
        <strain evidence="2">M701</strain>
    </source>
</reference>
<dbReference type="AlphaFoldDB" id="V5YN87"/>
<organism evidence="2">
    <name type="scientific">Burkholderia sp. M701</name>
    <dbReference type="NCBI Taxonomy" id="326454"/>
    <lineage>
        <taxon>Bacteria</taxon>
        <taxon>Pseudomonadati</taxon>
        <taxon>Pseudomonadota</taxon>
        <taxon>Betaproteobacteria</taxon>
        <taxon>Burkholderiales</taxon>
        <taxon>Burkholderiaceae</taxon>
        <taxon>Burkholderia</taxon>
    </lineage>
</organism>
<geneLocation type="plasmid" evidence="2">
    <name>pM7012</name>
</geneLocation>
<evidence type="ECO:0000256" key="1">
    <source>
        <dbReference type="SAM" id="MobiDB-lite"/>
    </source>
</evidence>
<reference evidence="2" key="2">
    <citation type="submission" date="2024-06" db="EMBL/GenBank/DDBJ databases">
        <authorList>
            <person name="Sakai Y."/>
            <person name="Fujii T."/>
        </authorList>
    </citation>
    <scope>NUCLEOTIDE SEQUENCE</scope>
    <source>
        <strain evidence="2">M701</strain>
        <plasmid evidence="2">pM7012</plasmid>
    </source>
</reference>
<protein>
    <submittedName>
        <fullName evidence="2">Uncharacterized protein</fullName>
    </submittedName>
</protein>
<feature type="compositionally biased region" description="Basic and acidic residues" evidence="1">
    <location>
        <begin position="38"/>
        <end position="47"/>
    </location>
</feature>
<name>V5YN87_9BURK</name>
<sequence length="117" mass="13439">MGIPRGEAQPRKGPRRRLITREGKRVCANPAASSNADDDAKTAIDGRRGRRTSKEKRDDPRRMHGAFPAHQGRYAEQGWSVVPGRRPGRDQRLCKGDHRIRRRGWHARGHCRWRSDV</sequence>
<keyword evidence="2" id="KW-0614">Plasmid</keyword>
<evidence type="ECO:0000313" key="2">
    <source>
        <dbReference type="EMBL" id="BAO18867.1"/>
    </source>
</evidence>
<proteinExistence type="predicted"/>
<feature type="region of interest" description="Disordered" evidence="1">
    <location>
        <begin position="1"/>
        <end position="68"/>
    </location>
</feature>
<dbReference type="EMBL" id="AB853026">
    <property type="protein sequence ID" value="BAO18867.1"/>
    <property type="molecule type" value="Genomic_DNA"/>
</dbReference>